<dbReference type="InterPro" id="IPR050545">
    <property type="entry name" value="Mycobact_MmpL"/>
</dbReference>
<dbReference type="Pfam" id="PF03176">
    <property type="entry name" value="MMPL"/>
    <property type="match status" value="1"/>
</dbReference>
<keyword evidence="2" id="KW-1003">Cell membrane</keyword>
<evidence type="ECO:0000313" key="8">
    <source>
        <dbReference type="EMBL" id="EQD44644.1"/>
    </source>
</evidence>
<evidence type="ECO:0000256" key="5">
    <source>
        <dbReference type="ARBA" id="ARBA00023136"/>
    </source>
</evidence>
<comment type="subcellular location">
    <subcellularLocation>
        <location evidence="1">Cell membrane</location>
        <topology evidence="1">Multi-pass membrane protein</topology>
    </subcellularLocation>
</comment>
<comment type="caution">
    <text evidence="8">The sequence shown here is derived from an EMBL/GenBank/DDBJ whole genome shotgun (WGS) entry which is preliminary data.</text>
</comment>
<dbReference type="GO" id="GO:0005886">
    <property type="term" value="C:plasma membrane"/>
    <property type="evidence" value="ECO:0007669"/>
    <property type="project" value="UniProtKB-SubCell"/>
</dbReference>
<reference evidence="8" key="2">
    <citation type="journal article" date="2014" name="ISME J.">
        <title>Microbial stratification in low pH oxic and suboxic macroscopic growths along an acid mine drainage.</title>
        <authorList>
            <person name="Mendez-Garcia C."/>
            <person name="Mesa V."/>
            <person name="Sprenger R.R."/>
            <person name="Richter M."/>
            <person name="Diez M.S."/>
            <person name="Solano J."/>
            <person name="Bargiela R."/>
            <person name="Golyshina O.V."/>
            <person name="Manteca A."/>
            <person name="Ramos J.L."/>
            <person name="Gallego J.R."/>
            <person name="Llorente I."/>
            <person name="Martins Dos Santos V.A."/>
            <person name="Jensen O.N."/>
            <person name="Pelaez A.I."/>
            <person name="Sanchez J."/>
            <person name="Ferrer M."/>
        </authorList>
    </citation>
    <scope>NUCLEOTIDE SEQUENCE</scope>
</reference>
<name>T1AVA6_9ZZZZ</name>
<feature type="transmembrane region" description="Helical" evidence="6">
    <location>
        <begin position="80"/>
        <end position="104"/>
    </location>
</feature>
<evidence type="ECO:0000256" key="2">
    <source>
        <dbReference type="ARBA" id="ARBA00022475"/>
    </source>
</evidence>
<keyword evidence="5 6" id="KW-0472">Membrane</keyword>
<feature type="domain" description="Membrane transport protein MMPL" evidence="7">
    <location>
        <begin position="68"/>
        <end position="212"/>
    </location>
</feature>
<protein>
    <submittedName>
        <fullName evidence="8">Hopanoid biosynthesis associated RND transporter like protein HpnN</fullName>
    </submittedName>
</protein>
<dbReference type="PANTHER" id="PTHR33406:SF13">
    <property type="entry name" value="MEMBRANE PROTEIN YDFJ"/>
    <property type="match status" value="1"/>
</dbReference>
<gene>
    <name evidence="8" type="ORF">B2A_09537</name>
</gene>
<dbReference type="AlphaFoldDB" id="T1AVA6"/>
<dbReference type="Gene3D" id="1.20.1640.10">
    <property type="entry name" value="Multidrug efflux transporter AcrB transmembrane domain"/>
    <property type="match status" value="1"/>
</dbReference>
<evidence type="ECO:0000256" key="6">
    <source>
        <dbReference type="SAM" id="Phobius"/>
    </source>
</evidence>
<feature type="transmembrane region" description="Helical" evidence="6">
    <location>
        <begin position="171"/>
        <end position="195"/>
    </location>
</feature>
<sequence length="217" mass="23530">MRDDLAHLAAALDPHRITLSNLPHAIRARYLGSHGVARVQVFSRWNLNHLSRMRRFVHDVRSVEPTAVGAPVMLVEGGQAVLHAFMQATVTAFVLIILLLLLVLRDIRDTLLAVIPLILTGLLASATMELVGISYNMANIIVLPLLMGLSVTYGIYFILRWREGLELDKVLSTSTTTGILISGLATLSTFGSLALSSAPGVSMLGKTLSIVLSWVLV</sequence>
<accession>T1AVA6</accession>
<evidence type="ECO:0000256" key="4">
    <source>
        <dbReference type="ARBA" id="ARBA00022989"/>
    </source>
</evidence>
<reference evidence="8" key="1">
    <citation type="submission" date="2013-08" db="EMBL/GenBank/DDBJ databases">
        <authorList>
            <person name="Mendez C."/>
            <person name="Richter M."/>
            <person name="Ferrer M."/>
            <person name="Sanchez J."/>
        </authorList>
    </citation>
    <scope>NUCLEOTIDE SEQUENCE</scope>
</reference>
<feature type="transmembrane region" description="Helical" evidence="6">
    <location>
        <begin position="111"/>
        <end position="131"/>
    </location>
</feature>
<organism evidence="8">
    <name type="scientific">mine drainage metagenome</name>
    <dbReference type="NCBI Taxonomy" id="410659"/>
    <lineage>
        <taxon>unclassified sequences</taxon>
        <taxon>metagenomes</taxon>
        <taxon>ecological metagenomes</taxon>
    </lineage>
</organism>
<feature type="transmembrane region" description="Helical" evidence="6">
    <location>
        <begin position="137"/>
        <end position="159"/>
    </location>
</feature>
<feature type="non-terminal residue" evidence="8">
    <location>
        <position position="217"/>
    </location>
</feature>
<dbReference type="SUPFAM" id="SSF82866">
    <property type="entry name" value="Multidrug efflux transporter AcrB transmembrane domain"/>
    <property type="match status" value="1"/>
</dbReference>
<evidence type="ECO:0000256" key="1">
    <source>
        <dbReference type="ARBA" id="ARBA00004651"/>
    </source>
</evidence>
<proteinExistence type="predicted"/>
<dbReference type="EMBL" id="AUZZ01006882">
    <property type="protein sequence ID" value="EQD44644.1"/>
    <property type="molecule type" value="Genomic_DNA"/>
</dbReference>
<keyword evidence="4 6" id="KW-1133">Transmembrane helix</keyword>
<dbReference type="InterPro" id="IPR004869">
    <property type="entry name" value="MMPL_dom"/>
</dbReference>
<dbReference type="PANTHER" id="PTHR33406">
    <property type="entry name" value="MEMBRANE PROTEIN MJ1562-RELATED"/>
    <property type="match status" value="1"/>
</dbReference>
<evidence type="ECO:0000256" key="3">
    <source>
        <dbReference type="ARBA" id="ARBA00022692"/>
    </source>
</evidence>
<keyword evidence="3 6" id="KW-0812">Transmembrane</keyword>
<evidence type="ECO:0000259" key="7">
    <source>
        <dbReference type="Pfam" id="PF03176"/>
    </source>
</evidence>